<proteinExistence type="predicted"/>
<dbReference type="Proteomes" id="UP000253727">
    <property type="component" value="Unassembled WGS sequence"/>
</dbReference>
<gene>
    <name evidence="1" type="ORF">HME9302_00893</name>
</gene>
<dbReference type="AlphaFoldDB" id="A0A369Q485"/>
<sequence length="367" mass="39986">MIARWLGWLVGIALAVPVFLAWGGTGLALTRNSLAMDVPFANTLIAPRMLESERIVLPELQTRRMALEALEVSPLQQRAMLALAQQDMTEPATATALRARMAQTGWHDLRVQQQLFLKAASAERFDVAMVHAEAMLRRHDEARPWFSQQVRQYAANQRFLAAAEQRLNDPGKWSEGWLRAEYSALPARSLAEVFAARSAAGNPISRDTAVPIIAGLAEQGDIKTAAQLARLLNDGASDTRSLIAPWPSREAQQRPSPFDWRIPAGYAVLENAEARSLTRIPGNASRPVELTAALAPGTYDFRTDGAAMGVWSYGFSCVSLPQPSKPLNTAQTIVVPSNCPRQFFAVAASPAAIGQDGLAPLRLDARD</sequence>
<reference evidence="1 2" key="1">
    <citation type="submission" date="2018-04" db="EMBL/GenBank/DDBJ databases">
        <title>Altererythrobacter sp. HME9302 genome sequencing and assembly.</title>
        <authorList>
            <person name="Kang H."/>
            <person name="Kim H."/>
            <person name="Joh K."/>
        </authorList>
    </citation>
    <scope>NUCLEOTIDE SEQUENCE [LARGE SCALE GENOMIC DNA]</scope>
    <source>
        <strain evidence="1 2">HME9302</strain>
    </source>
</reference>
<comment type="caution">
    <text evidence="1">The sequence shown here is derived from an EMBL/GenBank/DDBJ whole genome shotgun (WGS) entry which is preliminary data.</text>
</comment>
<evidence type="ECO:0000313" key="1">
    <source>
        <dbReference type="EMBL" id="RDC59701.1"/>
    </source>
</evidence>
<accession>A0A369Q485</accession>
<evidence type="ECO:0000313" key="2">
    <source>
        <dbReference type="Proteomes" id="UP000253727"/>
    </source>
</evidence>
<dbReference type="RefSeq" id="WP_115366013.1">
    <property type="nucleotide sequence ID" value="NZ_QBKA01000002.1"/>
</dbReference>
<keyword evidence="2" id="KW-1185">Reference proteome</keyword>
<protein>
    <submittedName>
        <fullName evidence="1">Uncharacterized protein</fullName>
    </submittedName>
</protein>
<dbReference type="OrthoDB" id="8410830at2"/>
<dbReference type="EMBL" id="QBKA01000002">
    <property type="protein sequence ID" value="RDC59701.1"/>
    <property type="molecule type" value="Genomic_DNA"/>
</dbReference>
<organism evidence="1 2">
    <name type="scientific">Alteripontixanthobacter maritimus</name>
    <dbReference type="NCBI Taxonomy" id="2161824"/>
    <lineage>
        <taxon>Bacteria</taxon>
        <taxon>Pseudomonadati</taxon>
        <taxon>Pseudomonadota</taxon>
        <taxon>Alphaproteobacteria</taxon>
        <taxon>Sphingomonadales</taxon>
        <taxon>Erythrobacteraceae</taxon>
        <taxon>Alteripontixanthobacter</taxon>
    </lineage>
</organism>
<name>A0A369Q485_9SPHN</name>